<dbReference type="STRING" id="555778.Hneap_1746"/>
<protein>
    <submittedName>
        <fullName evidence="1">Uncharacterized protein</fullName>
    </submittedName>
</protein>
<dbReference type="Proteomes" id="UP000009102">
    <property type="component" value="Chromosome"/>
</dbReference>
<reference evidence="1 2" key="1">
    <citation type="submission" date="2009-10" db="EMBL/GenBank/DDBJ databases">
        <title>Complete sequence of Halothiobacillus neapolitanus c2.</title>
        <authorList>
            <consortium name="US DOE Joint Genome Institute"/>
            <person name="Lucas S."/>
            <person name="Copeland A."/>
            <person name="Lapidus A."/>
            <person name="Glavina del Rio T."/>
            <person name="Tice H."/>
            <person name="Bruce D."/>
            <person name="Goodwin L."/>
            <person name="Pitluck S."/>
            <person name="Davenport K."/>
            <person name="Brettin T."/>
            <person name="Detter J.C."/>
            <person name="Han C."/>
            <person name="Tapia R."/>
            <person name="Larimer F."/>
            <person name="Land M."/>
            <person name="Hauser L."/>
            <person name="Kyrpides N."/>
            <person name="Mikhailova N."/>
            <person name="Kerfeld C."/>
            <person name="Cannon G."/>
            <person name="Heinhort S."/>
        </authorList>
    </citation>
    <scope>NUCLEOTIDE SEQUENCE [LARGE SCALE GENOMIC DNA]</scope>
    <source>
        <strain evidence="2">ATCC 23641 / c2</strain>
    </source>
</reference>
<dbReference type="RefSeq" id="WP_012824602.1">
    <property type="nucleotide sequence ID" value="NC_013422.1"/>
</dbReference>
<accession>D0L1J6</accession>
<dbReference type="AlphaFoldDB" id="D0L1J6"/>
<gene>
    <name evidence="1" type="ordered locus">Hneap_1746</name>
</gene>
<dbReference type="OrthoDB" id="3174978at2"/>
<dbReference type="HOGENOM" id="CLU_1945769_0_0_6"/>
<dbReference type="KEGG" id="hna:Hneap_1746"/>
<name>D0L1J6_HALNC</name>
<evidence type="ECO:0000313" key="1">
    <source>
        <dbReference type="EMBL" id="ACX96569.1"/>
    </source>
</evidence>
<organism evidence="1 2">
    <name type="scientific">Halothiobacillus neapolitanus (strain ATCC 23641 / DSM 15147 / CIP 104769 / NCIMB 8539 / c2)</name>
    <name type="common">Thiobacillus neapolitanus</name>
    <dbReference type="NCBI Taxonomy" id="555778"/>
    <lineage>
        <taxon>Bacteria</taxon>
        <taxon>Pseudomonadati</taxon>
        <taxon>Pseudomonadota</taxon>
        <taxon>Gammaproteobacteria</taxon>
        <taxon>Chromatiales</taxon>
        <taxon>Halothiobacillaceae</taxon>
        <taxon>Halothiobacillus</taxon>
    </lineage>
</organism>
<proteinExistence type="predicted"/>
<sequence>MSTDEQTKNTAHESLSDRYYHWLGTIYARLLDDESRAITRHSDEIIDESRAALADHEYHPDLVDNLRIDIAKAQTTLRQDREAFAKEWQNIEQDLANKLLSIADKTDIELNAMREEASLKRPDNKHQDK</sequence>
<evidence type="ECO:0000313" key="2">
    <source>
        <dbReference type="Proteomes" id="UP000009102"/>
    </source>
</evidence>
<keyword evidence="2" id="KW-1185">Reference proteome</keyword>
<dbReference type="EMBL" id="CP001801">
    <property type="protein sequence ID" value="ACX96569.1"/>
    <property type="molecule type" value="Genomic_DNA"/>
</dbReference>